<dbReference type="Proteomes" id="UP001196413">
    <property type="component" value="Unassembled WGS sequence"/>
</dbReference>
<organism evidence="3 4">
    <name type="scientific">Parelaphostrongylus tenuis</name>
    <name type="common">Meningeal worm</name>
    <dbReference type="NCBI Taxonomy" id="148309"/>
    <lineage>
        <taxon>Eukaryota</taxon>
        <taxon>Metazoa</taxon>
        <taxon>Ecdysozoa</taxon>
        <taxon>Nematoda</taxon>
        <taxon>Chromadorea</taxon>
        <taxon>Rhabditida</taxon>
        <taxon>Rhabditina</taxon>
        <taxon>Rhabditomorpha</taxon>
        <taxon>Strongyloidea</taxon>
        <taxon>Metastrongylidae</taxon>
        <taxon>Parelaphostrongylus</taxon>
    </lineage>
</organism>
<evidence type="ECO:0008006" key="5">
    <source>
        <dbReference type="Google" id="ProtNLM"/>
    </source>
</evidence>
<evidence type="ECO:0000313" key="3">
    <source>
        <dbReference type="EMBL" id="KAJ1349484.1"/>
    </source>
</evidence>
<protein>
    <recommendedName>
        <fullName evidence="5">Phosphatidylethanolamine-binding protein</fullName>
    </recommendedName>
</protein>
<dbReference type="InterPro" id="IPR036610">
    <property type="entry name" value="PEBP-like_sf"/>
</dbReference>
<dbReference type="InterPro" id="IPR035810">
    <property type="entry name" value="PEBP_euk"/>
</dbReference>
<accession>A0AAD5MS81</accession>
<feature type="chain" id="PRO_5041943332" description="Phosphatidylethanolamine-binding protein" evidence="2">
    <location>
        <begin position="23"/>
        <end position="181"/>
    </location>
</feature>
<reference evidence="3" key="1">
    <citation type="submission" date="2021-06" db="EMBL/GenBank/DDBJ databases">
        <title>Parelaphostrongylus tenuis whole genome reference sequence.</title>
        <authorList>
            <person name="Garwood T.J."/>
            <person name="Larsen P.A."/>
            <person name="Fountain-Jones N.M."/>
            <person name="Garbe J.R."/>
            <person name="Macchietto M.G."/>
            <person name="Kania S.A."/>
            <person name="Gerhold R.W."/>
            <person name="Richards J.E."/>
            <person name="Wolf T.M."/>
        </authorList>
    </citation>
    <scope>NUCLEOTIDE SEQUENCE</scope>
    <source>
        <strain evidence="3">MNPRO001-30</strain>
        <tissue evidence="3">Meninges</tissue>
    </source>
</reference>
<dbReference type="CDD" id="cd00866">
    <property type="entry name" value="PEBP_euk"/>
    <property type="match status" value="1"/>
</dbReference>
<evidence type="ECO:0000313" key="4">
    <source>
        <dbReference type="Proteomes" id="UP001196413"/>
    </source>
</evidence>
<comment type="caution">
    <text evidence="3">The sequence shown here is derived from an EMBL/GenBank/DDBJ whole genome shotgun (WGS) entry which is preliminary data.</text>
</comment>
<dbReference type="SUPFAM" id="SSF49777">
    <property type="entry name" value="PEBP-like"/>
    <property type="match status" value="1"/>
</dbReference>
<dbReference type="AlphaFoldDB" id="A0AAD5MS81"/>
<evidence type="ECO:0000256" key="1">
    <source>
        <dbReference type="ARBA" id="ARBA00007091"/>
    </source>
</evidence>
<dbReference type="InterPro" id="IPR001858">
    <property type="entry name" value="Phosphatidylethanolamine-bd_CS"/>
</dbReference>
<dbReference type="Pfam" id="PF01161">
    <property type="entry name" value="PBP"/>
    <property type="match status" value="1"/>
</dbReference>
<dbReference type="EMBL" id="JAHQIW010000672">
    <property type="protein sequence ID" value="KAJ1349484.1"/>
    <property type="molecule type" value="Genomic_DNA"/>
</dbReference>
<dbReference type="PANTHER" id="PTHR11362:SF82">
    <property type="entry name" value="PHOSPHATIDYLETHANOLAMINE-BINDING PROTEIN 4"/>
    <property type="match status" value="1"/>
</dbReference>
<keyword evidence="4" id="KW-1185">Reference proteome</keyword>
<dbReference type="InterPro" id="IPR008914">
    <property type="entry name" value="PEBP"/>
</dbReference>
<evidence type="ECO:0000256" key="2">
    <source>
        <dbReference type="SAM" id="SignalP"/>
    </source>
</evidence>
<comment type="similarity">
    <text evidence="1">Belongs to the phosphatidylethanolamine-binding protein family.</text>
</comment>
<dbReference type="Gene3D" id="3.90.280.10">
    <property type="entry name" value="PEBP-like"/>
    <property type="match status" value="1"/>
</dbReference>
<dbReference type="PANTHER" id="PTHR11362">
    <property type="entry name" value="PHOSPHATIDYLETHANOLAMINE-BINDING PROTEIN"/>
    <property type="match status" value="1"/>
</dbReference>
<dbReference type="PROSITE" id="PS01220">
    <property type="entry name" value="PBP"/>
    <property type="match status" value="1"/>
</dbReference>
<sequence>MGYMYLLLPLLLVFYQRIYCHSDRPGYIKPETMPLRVTYDRNSEVQFGNILSPSATSSQPRLMWEASSSSLYTVLMIDPDAPSRADPSFRDFLHWLVVNVPGDELSRGFTAAPYRGPGPPKGTGFHRYYFLVFEQPKTLQNIETRESRDSRKNFNTTEFVMHHGLGNAVAWNFFKAQYMSK</sequence>
<keyword evidence="2" id="KW-0732">Signal</keyword>
<gene>
    <name evidence="3" type="ORF">KIN20_005061</name>
</gene>
<name>A0AAD5MS81_PARTN</name>
<feature type="signal peptide" evidence="2">
    <location>
        <begin position="1"/>
        <end position="22"/>
    </location>
</feature>
<proteinExistence type="inferred from homology"/>